<dbReference type="Gene3D" id="3.40.570.10">
    <property type="entry name" value="Extracellular Endonuclease, subunit A"/>
    <property type="match status" value="1"/>
</dbReference>
<keyword evidence="3 9" id="KW-0378">Hydrolase</keyword>
<dbReference type="SMART" id="SM00892">
    <property type="entry name" value="Endonuclease_NS"/>
    <property type="match status" value="1"/>
</dbReference>
<evidence type="ECO:0000259" key="6">
    <source>
        <dbReference type="SMART" id="SM00477"/>
    </source>
</evidence>
<dbReference type="InterPro" id="IPR044925">
    <property type="entry name" value="His-Me_finger_sf"/>
</dbReference>
<evidence type="ECO:0000256" key="1">
    <source>
        <dbReference type="ARBA" id="ARBA00010052"/>
    </source>
</evidence>
<keyword evidence="5" id="KW-1133">Transmembrane helix</keyword>
<dbReference type="PANTHER" id="PTHR13966:SF5">
    <property type="entry name" value="ENDONUCLEASE G, MITOCHONDRIAL"/>
    <property type="match status" value="1"/>
</dbReference>
<name>A0A6J2U8Z7_DROLE</name>
<feature type="binding site" evidence="4">
    <location>
        <position position="183"/>
    </location>
    <ligand>
        <name>Mg(2+)</name>
        <dbReference type="ChEBI" id="CHEBI:18420"/>
        <note>catalytic</note>
    </ligand>
</feature>
<dbReference type="RefSeq" id="XP_030384799.1">
    <property type="nucleotide sequence ID" value="XM_030528939.1"/>
</dbReference>
<dbReference type="InterPro" id="IPR044929">
    <property type="entry name" value="DNA/RNA_non-sp_Endonuclease_sf"/>
</dbReference>
<dbReference type="GO" id="GO:0005743">
    <property type="term" value="C:mitochondrial inner membrane"/>
    <property type="evidence" value="ECO:0007669"/>
    <property type="project" value="TreeGrafter"/>
</dbReference>
<dbReference type="Proteomes" id="UP000504634">
    <property type="component" value="Unplaced"/>
</dbReference>
<evidence type="ECO:0000256" key="3">
    <source>
        <dbReference type="ARBA" id="ARBA00022759"/>
    </source>
</evidence>
<gene>
    <name evidence="9" type="primary">LOC115632009</name>
</gene>
<dbReference type="PANTHER" id="PTHR13966">
    <property type="entry name" value="ENDONUCLEASE RELATED"/>
    <property type="match status" value="1"/>
</dbReference>
<dbReference type="GO" id="GO:0004521">
    <property type="term" value="F:RNA endonuclease activity"/>
    <property type="evidence" value="ECO:0007669"/>
    <property type="project" value="TreeGrafter"/>
</dbReference>
<dbReference type="AlphaFoldDB" id="A0A6J2U8Z7"/>
<dbReference type="InterPro" id="IPR020821">
    <property type="entry name" value="ENPP1-3/EXOG-like_nuc-like"/>
</dbReference>
<reference evidence="9" key="1">
    <citation type="submission" date="2025-08" db="UniProtKB">
        <authorList>
            <consortium name="RefSeq"/>
        </authorList>
    </citation>
    <scope>IDENTIFICATION</scope>
    <source>
        <strain evidence="9">11010-0011.00</strain>
        <tissue evidence="9">Whole body</tissue>
    </source>
</reference>
<keyword evidence="2" id="KW-0540">Nuclease</keyword>
<feature type="transmembrane region" description="Helical" evidence="5">
    <location>
        <begin position="6"/>
        <end position="24"/>
    </location>
</feature>
<protein>
    <submittedName>
        <fullName evidence="9">Endonuclease G, mitochondrial</fullName>
    </submittedName>
</protein>
<dbReference type="GeneID" id="115632009"/>
<feature type="domain" description="DNA/RNA non-specific endonuclease/pyrophosphatase/phosphodiesterase" evidence="7">
    <location>
        <begin position="93"/>
        <end position="298"/>
    </location>
</feature>
<keyword evidence="4" id="KW-0479">Metal-binding</keyword>
<dbReference type="GO" id="GO:0005634">
    <property type="term" value="C:nucleus"/>
    <property type="evidence" value="ECO:0007669"/>
    <property type="project" value="TreeGrafter"/>
</dbReference>
<evidence type="ECO:0000313" key="8">
    <source>
        <dbReference type="Proteomes" id="UP000504634"/>
    </source>
</evidence>
<dbReference type="CTD" id="318883"/>
<evidence type="ECO:0000256" key="2">
    <source>
        <dbReference type="ARBA" id="ARBA00022722"/>
    </source>
</evidence>
<dbReference type="GO" id="GO:0000014">
    <property type="term" value="F:single-stranded DNA endodeoxyribonuclease activity"/>
    <property type="evidence" value="ECO:0007669"/>
    <property type="project" value="TreeGrafter"/>
</dbReference>
<dbReference type="SMART" id="SM00477">
    <property type="entry name" value="NUC"/>
    <property type="match status" value="1"/>
</dbReference>
<evidence type="ECO:0000256" key="5">
    <source>
        <dbReference type="SAM" id="Phobius"/>
    </source>
</evidence>
<evidence type="ECO:0000259" key="7">
    <source>
        <dbReference type="SMART" id="SM00892"/>
    </source>
</evidence>
<evidence type="ECO:0000256" key="4">
    <source>
        <dbReference type="PIRSR" id="PIRSR640255-2"/>
    </source>
</evidence>
<dbReference type="SUPFAM" id="SSF54060">
    <property type="entry name" value="His-Me finger endonucleases"/>
    <property type="match status" value="1"/>
</dbReference>
<dbReference type="OrthoDB" id="5418055at2759"/>
<evidence type="ECO:0000313" key="9">
    <source>
        <dbReference type="RefSeq" id="XP_030384799.1"/>
    </source>
</evidence>
<keyword evidence="3 9" id="KW-0255">Endonuclease</keyword>
<comment type="similarity">
    <text evidence="1">Belongs to the DNA/RNA non-specific endonuclease family.</text>
</comment>
<keyword evidence="8" id="KW-1185">Reference proteome</keyword>
<sequence>MSLPGIVAVFIATAGCFFALGAYYQHHDVVRNIKKLERKNAHAYYIRRKLYGLLGIFGAHTRDSPEEENESEESNILSNILKYGFPSMNDIRVHRDYVMSFDRRNSAINWICERVDSSKDSIASEEELVVARPSIAESVSAPIVCEIAHASLRQTAKGNVDQSEASRVFFLLNIKPFKNEGLNLRIWENLLGYVNELAKCHRTAYVYTGSIYMPTELGTNSWYLKFQATNATMVAVPTHFFKIIIIDPKEGTSAPYAEAYVVPNSPMPNIPDLSVFLSDIRDIENATGLQFFDGLARNFVSTQSDHLGRNL</sequence>
<feature type="domain" description="ENPP1-3/EXOG-like endonuclease/phosphodiesterase" evidence="6">
    <location>
        <begin position="94"/>
        <end position="298"/>
    </location>
</feature>
<keyword evidence="5" id="KW-0472">Membrane</keyword>
<dbReference type="GO" id="GO:0006309">
    <property type="term" value="P:apoptotic DNA fragmentation"/>
    <property type="evidence" value="ECO:0007669"/>
    <property type="project" value="TreeGrafter"/>
</dbReference>
<dbReference type="InterPro" id="IPR001604">
    <property type="entry name" value="Endo_G_ENPP1-like_dom"/>
</dbReference>
<dbReference type="GO" id="GO:0003676">
    <property type="term" value="F:nucleic acid binding"/>
    <property type="evidence" value="ECO:0007669"/>
    <property type="project" value="InterPro"/>
</dbReference>
<dbReference type="Pfam" id="PF01223">
    <property type="entry name" value="Endonuclease_NS"/>
    <property type="match status" value="1"/>
</dbReference>
<keyword evidence="5" id="KW-0812">Transmembrane</keyword>
<dbReference type="InterPro" id="IPR040255">
    <property type="entry name" value="Non-specific_endonuclease"/>
</dbReference>
<accession>A0A6J2U8Z7</accession>
<organism evidence="8 9">
    <name type="scientific">Drosophila lebanonensis</name>
    <name type="common">Fruit fly</name>
    <name type="synonym">Scaptodrosophila lebanonensis</name>
    <dbReference type="NCBI Taxonomy" id="7225"/>
    <lineage>
        <taxon>Eukaryota</taxon>
        <taxon>Metazoa</taxon>
        <taxon>Ecdysozoa</taxon>
        <taxon>Arthropoda</taxon>
        <taxon>Hexapoda</taxon>
        <taxon>Insecta</taxon>
        <taxon>Pterygota</taxon>
        <taxon>Neoptera</taxon>
        <taxon>Endopterygota</taxon>
        <taxon>Diptera</taxon>
        <taxon>Brachycera</taxon>
        <taxon>Muscomorpha</taxon>
        <taxon>Ephydroidea</taxon>
        <taxon>Drosophilidae</taxon>
        <taxon>Scaptodrosophila</taxon>
    </lineage>
</organism>
<proteinExistence type="inferred from homology"/>
<dbReference type="GO" id="GO:0046872">
    <property type="term" value="F:metal ion binding"/>
    <property type="evidence" value="ECO:0007669"/>
    <property type="project" value="UniProtKB-KW"/>
</dbReference>